<dbReference type="Proteomes" id="UP000288351">
    <property type="component" value="Unassembled WGS sequence"/>
</dbReference>
<dbReference type="EMBL" id="BHXC01000001">
    <property type="protein sequence ID" value="GCB87375.1"/>
    <property type="molecule type" value="Genomic_DNA"/>
</dbReference>
<reference evidence="2 3" key="1">
    <citation type="journal article" date="2019" name="Microbiol. Resour. Announc.">
        <title>Draft Genome Sequence of the Most Traditional epsilon-Poly-l-Lysine Producer, Streptomyces albulus NBRC14147.</title>
        <authorList>
            <person name="Yamanaka K."/>
            <person name="Hamano Y."/>
        </authorList>
    </citation>
    <scope>NUCLEOTIDE SEQUENCE [LARGE SCALE GENOMIC DNA]</scope>
    <source>
        <strain evidence="2 3">NBRC 14147</strain>
    </source>
</reference>
<feature type="region of interest" description="Disordered" evidence="1">
    <location>
        <begin position="96"/>
        <end position="118"/>
    </location>
</feature>
<sequence>MYSRRALWCRWACASASSTRPSSEVAVNSSFSARSNITARSRPICPYSSGSHRLPWCAETFSICSYCWANPPKAFTVFVTVARPPACTARALMKASRAGETFPPSRRTTSSADASSSSPSGAVLVSAVISAAFASASWAGPSASMSMRTTR</sequence>
<evidence type="ECO:0000256" key="1">
    <source>
        <dbReference type="SAM" id="MobiDB-lite"/>
    </source>
</evidence>
<evidence type="ECO:0000313" key="2">
    <source>
        <dbReference type="EMBL" id="GCB87375.1"/>
    </source>
</evidence>
<accession>A0A401QPT8</accession>
<feature type="compositionally biased region" description="Low complexity" evidence="1">
    <location>
        <begin position="104"/>
        <end position="118"/>
    </location>
</feature>
<evidence type="ECO:0000313" key="3">
    <source>
        <dbReference type="Proteomes" id="UP000288351"/>
    </source>
</evidence>
<dbReference type="AlphaFoldDB" id="A0A401QPT8"/>
<organism evidence="2 3">
    <name type="scientific">Streptomyces noursei</name>
    <name type="common">Streptomyces albulus</name>
    <dbReference type="NCBI Taxonomy" id="1971"/>
    <lineage>
        <taxon>Bacteria</taxon>
        <taxon>Bacillati</taxon>
        <taxon>Actinomycetota</taxon>
        <taxon>Actinomycetes</taxon>
        <taxon>Kitasatosporales</taxon>
        <taxon>Streptomycetaceae</taxon>
        <taxon>Streptomyces</taxon>
    </lineage>
</organism>
<name>A0A401QPT8_STRNR</name>
<proteinExistence type="predicted"/>
<comment type="caution">
    <text evidence="2">The sequence shown here is derived from an EMBL/GenBank/DDBJ whole genome shotgun (WGS) entry which is preliminary data.</text>
</comment>
<gene>
    <name evidence="2" type="ORF">SALB_00026</name>
</gene>
<protein>
    <submittedName>
        <fullName evidence="2">Uncharacterized protein</fullName>
    </submittedName>
</protein>